<dbReference type="InterPro" id="IPR029045">
    <property type="entry name" value="ClpP/crotonase-like_dom_sf"/>
</dbReference>
<gene>
    <name evidence="2" type="primary">cpaF</name>
    <name evidence="2" type="ORF">DB43_DS00310</name>
</gene>
<dbReference type="OMA" id="NDYHAGI"/>
<proteinExistence type="predicted"/>
<dbReference type="GO" id="GO:0030288">
    <property type="term" value="C:outer membrane-bounded periplasmic space"/>
    <property type="evidence" value="ECO:0007669"/>
    <property type="project" value="TreeGrafter"/>
</dbReference>
<organism evidence="2 3">
    <name type="scientific">Parachlamydia acanthamoebae</name>
    <dbReference type="NCBI Taxonomy" id="83552"/>
    <lineage>
        <taxon>Bacteria</taxon>
        <taxon>Pseudomonadati</taxon>
        <taxon>Chlamydiota</taxon>
        <taxon>Chlamydiia</taxon>
        <taxon>Parachlamydiales</taxon>
        <taxon>Parachlamydiaceae</taxon>
        <taxon>Parachlamydia</taxon>
    </lineage>
</organism>
<dbReference type="Gene3D" id="1.20.920.70">
    <property type="match status" value="1"/>
</dbReference>
<sequence length="585" mass="66365">MNIKYVINLYLVVVFFSCHALLASDSLLRQEMVEDLHFIRKNFQIKYVPADWKLLQFGWNLNQQFDNAEAEITSLSSPTLKDYHKILNKLFTSAADYHVNVSFYSTEMASLPFHLQGAEGRYFITWINEEKLPEECLDWSIGDEVIAFDGQDIHEFVQNLRRSEHDRHNEKTDQRFAERSLTLRAGMFAEDVPQGNVEVDLIHKKTGEQKSYVLTWTYHPEQVKEIPLPSLVARGISEKQPFFQRPYYKKMMLTPLYAKFNQPESRVVEDVHNLGARKSFVPPLGSIVWQSPPDSPFHAYICETPSRQRIGYIRIATYDGTDDEVVEFAKLIDYFNPRTQALVVDQVNNPGGSVFYSYGLLSLLTDQPLELPKYKMAITQEEVMEALETLDTLKEITNDEEAIDVCGPSLHGYAVSFELVQSVIQYFQFVLSEWEEGKYVTSPVHLLVNTIAPSPFVTYDKPMVVLVNEFDISCGDSFPCILQDNQRALIFGTRTAGAGGTVLGGGHPNRLGIAGYSYTASLLERHTDGTPIENLGVTPDVSYSLTPEDFQNGYKGYKAALQEAIDGLLKNTRPSSSACPLRDRH</sequence>
<dbReference type="GO" id="GO:0006508">
    <property type="term" value="P:proteolysis"/>
    <property type="evidence" value="ECO:0007669"/>
    <property type="project" value="InterPro"/>
</dbReference>
<dbReference type="PANTHER" id="PTHR32060">
    <property type="entry name" value="TAIL-SPECIFIC PROTEASE"/>
    <property type="match status" value="1"/>
</dbReference>
<evidence type="ECO:0000313" key="2">
    <source>
        <dbReference type="EMBL" id="KIA78604.1"/>
    </source>
</evidence>
<evidence type="ECO:0000313" key="3">
    <source>
        <dbReference type="Proteomes" id="UP000031307"/>
    </source>
</evidence>
<dbReference type="PANTHER" id="PTHR32060:SF30">
    <property type="entry name" value="CARBOXY-TERMINAL PROCESSING PROTEASE CTPA"/>
    <property type="match status" value="1"/>
</dbReference>
<name>A0A0C1ER93_9BACT</name>
<dbReference type="GO" id="GO:0008236">
    <property type="term" value="F:serine-type peptidase activity"/>
    <property type="evidence" value="ECO:0007669"/>
    <property type="project" value="InterPro"/>
</dbReference>
<protein>
    <recommendedName>
        <fullName evidence="1">Tail specific protease domain-containing protein</fullName>
    </recommendedName>
</protein>
<reference evidence="2 3" key="1">
    <citation type="journal article" date="2014" name="Mol. Biol. Evol.">
        <title>Massive expansion of Ubiquitination-related gene families within the Chlamydiae.</title>
        <authorList>
            <person name="Domman D."/>
            <person name="Collingro A."/>
            <person name="Lagkouvardos I."/>
            <person name="Gehre L."/>
            <person name="Weinmaier T."/>
            <person name="Rattei T."/>
            <person name="Subtil A."/>
            <person name="Horn M."/>
        </authorList>
    </citation>
    <scope>NUCLEOTIDE SEQUENCE [LARGE SCALE GENOMIC DNA]</scope>
    <source>
        <strain evidence="2 3">OEW1</strain>
    </source>
</reference>
<dbReference type="Pfam" id="PF03572">
    <property type="entry name" value="Peptidase_S41"/>
    <property type="match status" value="1"/>
</dbReference>
<dbReference type="NCBIfam" id="NF033424">
    <property type="entry name" value="chlamy_CPAF"/>
    <property type="match status" value="1"/>
</dbReference>
<dbReference type="SMART" id="SM00245">
    <property type="entry name" value="TSPc"/>
    <property type="match status" value="1"/>
</dbReference>
<comment type="caution">
    <text evidence="2">The sequence shown here is derived from an EMBL/GenBank/DDBJ whole genome shotgun (WGS) entry which is preliminary data.</text>
</comment>
<dbReference type="Proteomes" id="UP000031307">
    <property type="component" value="Unassembled WGS sequence"/>
</dbReference>
<dbReference type="SMR" id="A0A0C1ER93"/>
<dbReference type="EMBL" id="JSAM01000013">
    <property type="protein sequence ID" value="KIA78604.1"/>
    <property type="molecule type" value="Genomic_DNA"/>
</dbReference>
<dbReference type="AlphaFoldDB" id="A0A0C1ER93"/>
<dbReference type="RefSeq" id="WP_006342318.1">
    <property type="nucleotide sequence ID" value="NZ_BAWW01000003.1"/>
</dbReference>
<feature type="domain" description="Tail specific protease" evidence="1">
    <location>
        <begin position="357"/>
        <end position="544"/>
    </location>
</feature>
<dbReference type="GO" id="GO:0007165">
    <property type="term" value="P:signal transduction"/>
    <property type="evidence" value="ECO:0007669"/>
    <property type="project" value="TreeGrafter"/>
</dbReference>
<dbReference type="Pfam" id="PF17816">
    <property type="entry name" value="PDZ_4"/>
    <property type="match status" value="1"/>
</dbReference>
<dbReference type="GO" id="GO:0004175">
    <property type="term" value="F:endopeptidase activity"/>
    <property type="evidence" value="ECO:0007669"/>
    <property type="project" value="TreeGrafter"/>
</dbReference>
<dbReference type="PATRIC" id="fig|83552.4.peg.204"/>
<dbReference type="SUPFAM" id="SSF52096">
    <property type="entry name" value="ClpP/crotonase"/>
    <property type="match status" value="1"/>
</dbReference>
<dbReference type="InterPro" id="IPR041126">
    <property type="entry name" value="CPAF_PDZ"/>
</dbReference>
<accession>A0A0C1ER93</accession>
<dbReference type="PROSITE" id="PS51257">
    <property type="entry name" value="PROKAR_LIPOPROTEIN"/>
    <property type="match status" value="1"/>
</dbReference>
<dbReference type="Gene3D" id="3.90.226.10">
    <property type="entry name" value="2-enoyl-CoA Hydratase, Chain A, domain 1"/>
    <property type="match status" value="1"/>
</dbReference>
<evidence type="ECO:0000259" key="1">
    <source>
        <dbReference type="SMART" id="SM00245"/>
    </source>
</evidence>
<dbReference type="InterPro" id="IPR005151">
    <property type="entry name" value="Tail-specific_protease"/>
</dbReference>